<name>A0ABP7I749_9PSEU</name>
<organism evidence="1 2">
    <name type="scientific">Amycolatopsis tucumanensis</name>
    <dbReference type="NCBI Taxonomy" id="401106"/>
    <lineage>
        <taxon>Bacteria</taxon>
        <taxon>Bacillati</taxon>
        <taxon>Actinomycetota</taxon>
        <taxon>Actinomycetes</taxon>
        <taxon>Pseudonocardiales</taxon>
        <taxon>Pseudonocardiaceae</taxon>
        <taxon>Amycolatopsis</taxon>
    </lineage>
</organism>
<dbReference type="EMBL" id="BAABCM010000003">
    <property type="protein sequence ID" value="GAA3811262.1"/>
    <property type="molecule type" value="Genomic_DNA"/>
</dbReference>
<dbReference type="Proteomes" id="UP001501624">
    <property type="component" value="Unassembled WGS sequence"/>
</dbReference>
<protein>
    <submittedName>
        <fullName evidence="1">Uncharacterized protein</fullName>
    </submittedName>
</protein>
<evidence type="ECO:0000313" key="1">
    <source>
        <dbReference type="EMBL" id="GAA3811262.1"/>
    </source>
</evidence>
<dbReference type="Pfam" id="PF01186">
    <property type="entry name" value="Lysyl_oxidase"/>
    <property type="match status" value="1"/>
</dbReference>
<gene>
    <name evidence="1" type="ORF">GCM10022380_31340</name>
</gene>
<dbReference type="InterPro" id="IPR001695">
    <property type="entry name" value="Lysyl_oxidase"/>
</dbReference>
<comment type="caution">
    <text evidence="1">The sequence shown here is derived from an EMBL/GenBank/DDBJ whole genome shotgun (WGS) entry which is preliminary data.</text>
</comment>
<keyword evidence="2" id="KW-1185">Reference proteome</keyword>
<sequence length="148" mass="15916">MYGGDGHGHWHVRDLESYQLVRLDNGSKVGTSSTGGFCFFDTDAYRLTLPGAPQSSVYSPETCGHLDSLTVSMGLSVGWGDRYPWTLPDQYIDITGLANGQHRLIATADAQGLFVESNRANNSTWVDIAVTSRKSGTSVKILGYGPAA</sequence>
<reference evidence="2" key="1">
    <citation type="journal article" date="2019" name="Int. J. Syst. Evol. Microbiol.">
        <title>The Global Catalogue of Microorganisms (GCM) 10K type strain sequencing project: providing services to taxonomists for standard genome sequencing and annotation.</title>
        <authorList>
            <consortium name="The Broad Institute Genomics Platform"/>
            <consortium name="The Broad Institute Genome Sequencing Center for Infectious Disease"/>
            <person name="Wu L."/>
            <person name="Ma J."/>
        </authorList>
    </citation>
    <scope>NUCLEOTIDE SEQUENCE [LARGE SCALE GENOMIC DNA]</scope>
    <source>
        <strain evidence="2">JCM 17017</strain>
    </source>
</reference>
<accession>A0ABP7I749</accession>
<evidence type="ECO:0000313" key="2">
    <source>
        <dbReference type="Proteomes" id="UP001501624"/>
    </source>
</evidence>
<proteinExistence type="predicted"/>